<dbReference type="InterPro" id="IPR029063">
    <property type="entry name" value="SAM-dependent_MTases_sf"/>
</dbReference>
<dbReference type="PANTHER" id="PTHR43464:SF19">
    <property type="entry name" value="UBIQUINONE BIOSYNTHESIS O-METHYLTRANSFERASE, MITOCHONDRIAL"/>
    <property type="match status" value="1"/>
</dbReference>
<keyword evidence="2" id="KW-0808">Transferase</keyword>
<gene>
    <name evidence="5" type="ORF">SteCoe_7923</name>
</gene>
<dbReference type="GO" id="GO:0008168">
    <property type="term" value="F:methyltransferase activity"/>
    <property type="evidence" value="ECO:0007669"/>
    <property type="project" value="UniProtKB-KW"/>
</dbReference>
<evidence type="ECO:0000256" key="1">
    <source>
        <dbReference type="ARBA" id="ARBA00022603"/>
    </source>
</evidence>
<dbReference type="GO" id="GO:0032259">
    <property type="term" value="P:methylation"/>
    <property type="evidence" value="ECO:0007669"/>
    <property type="project" value="UniProtKB-KW"/>
</dbReference>
<feature type="domain" description="Methyltransferase" evidence="4">
    <location>
        <begin position="48"/>
        <end position="180"/>
    </location>
</feature>
<evidence type="ECO:0000256" key="3">
    <source>
        <dbReference type="ARBA" id="ARBA00022691"/>
    </source>
</evidence>
<protein>
    <recommendedName>
        <fullName evidence="4">Methyltransferase domain-containing protein</fullName>
    </recommendedName>
</protein>
<proteinExistence type="predicted"/>
<dbReference type="AlphaFoldDB" id="A0A1R2CLH9"/>
<dbReference type="SUPFAM" id="SSF53335">
    <property type="entry name" value="S-adenosyl-L-methionine-dependent methyltransferases"/>
    <property type="match status" value="1"/>
</dbReference>
<sequence length="279" mass="32008">MLIDDSYRFDFFDSEEQDKLISEDFCEIYTVFKYISTGLHYNSNCLRGLKILDIGCGSGENCSLALSHGAEFVAGIDLSASVIQAAQNNFSKASIDQSRFYFAKANIFSMQSVEFNLPVSTFENFFDRVMSCWTISQAKSLNDVRELLYLSRRYIKPGGDILILIVNPLIIANFPAVKELPKIQNFRLVDVVEDDDHSKLKSHILHPFTEEVLMEVNHNIYTIEQIKDIIHELGLQCKHSGNLELIQRDELARYPFEMISKELSRDVTLGYFLHLKKPK</sequence>
<name>A0A1R2CLH9_9CILI</name>
<dbReference type="PANTHER" id="PTHR43464">
    <property type="entry name" value="METHYLTRANSFERASE"/>
    <property type="match status" value="1"/>
</dbReference>
<dbReference type="Gene3D" id="3.40.50.150">
    <property type="entry name" value="Vaccinia Virus protein VP39"/>
    <property type="match status" value="1"/>
</dbReference>
<dbReference type="Pfam" id="PF13847">
    <property type="entry name" value="Methyltransf_31"/>
    <property type="match status" value="1"/>
</dbReference>
<evidence type="ECO:0000259" key="4">
    <source>
        <dbReference type="Pfam" id="PF13847"/>
    </source>
</evidence>
<keyword evidence="6" id="KW-1185">Reference proteome</keyword>
<evidence type="ECO:0000313" key="5">
    <source>
        <dbReference type="EMBL" id="OMJ89841.1"/>
    </source>
</evidence>
<comment type="caution">
    <text evidence="5">The sequence shown here is derived from an EMBL/GenBank/DDBJ whole genome shotgun (WGS) entry which is preliminary data.</text>
</comment>
<dbReference type="OrthoDB" id="3647at2759"/>
<dbReference type="InterPro" id="IPR025714">
    <property type="entry name" value="Methyltranfer_dom"/>
</dbReference>
<keyword evidence="1" id="KW-0489">Methyltransferase</keyword>
<dbReference type="CDD" id="cd02440">
    <property type="entry name" value="AdoMet_MTases"/>
    <property type="match status" value="1"/>
</dbReference>
<evidence type="ECO:0000256" key="2">
    <source>
        <dbReference type="ARBA" id="ARBA00022679"/>
    </source>
</evidence>
<accession>A0A1R2CLH9</accession>
<evidence type="ECO:0000313" key="6">
    <source>
        <dbReference type="Proteomes" id="UP000187209"/>
    </source>
</evidence>
<dbReference type="EMBL" id="MPUH01000116">
    <property type="protein sequence ID" value="OMJ89841.1"/>
    <property type="molecule type" value="Genomic_DNA"/>
</dbReference>
<organism evidence="5 6">
    <name type="scientific">Stentor coeruleus</name>
    <dbReference type="NCBI Taxonomy" id="5963"/>
    <lineage>
        <taxon>Eukaryota</taxon>
        <taxon>Sar</taxon>
        <taxon>Alveolata</taxon>
        <taxon>Ciliophora</taxon>
        <taxon>Postciliodesmatophora</taxon>
        <taxon>Heterotrichea</taxon>
        <taxon>Heterotrichida</taxon>
        <taxon>Stentoridae</taxon>
        <taxon>Stentor</taxon>
    </lineage>
</organism>
<reference evidence="5 6" key="1">
    <citation type="submission" date="2016-11" db="EMBL/GenBank/DDBJ databases">
        <title>The macronuclear genome of Stentor coeruleus: a giant cell with tiny introns.</title>
        <authorList>
            <person name="Slabodnick M."/>
            <person name="Ruby J.G."/>
            <person name="Reiff S.B."/>
            <person name="Swart E.C."/>
            <person name="Gosai S."/>
            <person name="Prabakaran S."/>
            <person name="Witkowska E."/>
            <person name="Larue G.E."/>
            <person name="Fisher S."/>
            <person name="Freeman R.M."/>
            <person name="Gunawardena J."/>
            <person name="Chu W."/>
            <person name="Stover N.A."/>
            <person name="Gregory B.D."/>
            <person name="Nowacki M."/>
            <person name="Derisi J."/>
            <person name="Roy S.W."/>
            <person name="Marshall W.F."/>
            <person name="Sood P."/>
        </authorList>
    </citation>
    <scope>NUCLEOTIDE SEQUENCE [LARGE SCALE GENOMIC DNA]</scope>
    <source>
        <strain evidence="5">WM001</strain>
    </source>
</reference>
<dbReference type="Proteomes" id="UP000187209">
    <property type="component" value="Unassembled WGS sequence"/>
</dbReference>
<keyword evidence="3" id="KW-0949">S-adenosyl-L-methionine</keyword>